<sequence length="75" mass="8043">MKLLAILTILATAVTAAPASTSWDPWVDVYPAPCGRSVPSGRCSSEKTCTEKGGFFVQRDCDFYNVGDVGCCYQS</sequence>
<accession>A0AAJ0FEE8</accession>
<feature type="chain" id="PRO_5042619285" evidence="1">
    <location>
        <begin position="17"/>
        <end position="75"/>
    </location>
</feature>
<dbReference type="Proteomes" id="UP001239445">
    <property type="component" value="Unassembled WGS sequence"/>
</dbReference>
<comment type="caution">
    <text evidence="2">The sequence shown here is derived from an EMBL/GenBank/DDBJ whole genome shotgun (WGS) entry which is preliminary data.</text>
</comment>
<keyword evidence="3" id="KW-1185">Reference proteome</keyword>
<evidence type="ECO:0000313" key="3">
    <source>
        <dbReference type="Proteomes" id="UP001239445"/>
    </source>
</evidence>
<gene>
    <name evidence="2" type="ORF">QBC47DRAFT_398989</name>
</gene>
<evidence type="ECO:0000313" key="2">
    <source>
        <dbReference type="EMBL" id="KAK1758085.1"/>
    </source>
</evidence>
<dbReference type="EMBL" id="MU839829">
    <property type="protein sequence ID" value="KAK1758085.1"/>
    <property type="molecule type" value="Genomic_DNA"/>
</dbReference>
<evidence type="ECO:0000256" key="1">
    <source>
        <dbReference type="SAM" id="SignalP"/>
    </source>
</evidence>
<organism evidence="2 3">
    <name type="scientific">Echria macrotheca</name>
    <dbReference type="NCBI Taxonomy" id="438768"/>
    <lineage>
        <taxon>Eukaryota</taxon>
        <taxon>Fungi</taxon>
        <taxon>Dikarya</taxon>
        <taxon>Ascomycota</taxon>
        <taxon>Pezizomycotina</taxon>
        <taxon>Sordariomycetes</taxon>
        <taxon>Sordariomycetidae</taxon>
        <taxon>Sordariales</taxon>
        <taxon>Schizotheciaceae</taxon>
        <taxon>Echria</taxon>
    </lineage>
</organism>
<name>A0AAJ0FEE8_9PEZI</name>
<proteinExistence type="predicted"/>
<reference evidence="2" key="1">
    <citation type="submission" date="2023-06" db="EMBL/GenBank/DDBJ databases">
        <title>Genome-scale phylogeny and comparative genomics of the fungal order Sordariales.</title>
        <authorList>
            <consortium name="Lawrence Berkeley National Laboratory"/>
            <person name="Hensen N."/>
            <person name="Bonometti L."/>
            <person name="Westerberg I."/>
            <person name="Brannstrom I.O."/>
            <person name="Guillou S."/>
            <person name="Cros-Aarteil S."/>
            <person name="Calhoun S."/>
            <person name="Haridas S."/>
            <person name="Kuo A."/>
            <person name="Mondo S."/>
            <person name="Pangilinan J."/>
            <person name="Riley R."/>
            <person name="Labutti K."/>
            <person name="Andreopoulos B."/>
            <person name="Lipzen A."/>
            <person name="Chen C."/>
            <person name="Yanf M."/>
            <person name="Daum C."/>
            <person name="Ng V."/>
            <person name="Clum A."/>
            <person name="Steindorff A."/>
            <person name="Ohm R."/>
            <person name="Martin F."/>
            <person name="Silar P."/>
            <person name="Natvig D."/>
            <person name="Lalanne C."/>
            <person name="Gautier V."/>
            <person name="Ament-Velasquez S.L."/>
            <person name="Kruys A."/>
            <person name="Hutchinson M.I."/>
            <person name="Powell A.J."/>
            <person name="Barry K."/>
            <person name="Miller A.N."/>
            <person name="Grigoriev I.V."/>
            <person name="Debuchy R."/>
            <person name="Gladieux P."/>
            <person name="Thoren M.H."/>
            <person name="Johannesson H."/>
        </authorList>
    </citation>
    <scope>NUCLEOTIDE SEQUENCE</scope>
    <source>
        <strain evidence="2">PSN4</strain>
    </source>
</reference>
<keyword evidence="1" id="KW-0732">Signal</keyword>
<feature type="signal peptide" evidence="1">
    <location>
        <begin position="1"/>
        <end position="16"/>
    </location>
</feature>
<protein>
    <submittedName>
        <fullName evidence="2">Uncharacterized protein</fullName>
    </submittedName>
</protein>
<dbReference type="AlphaFoldDB" id="A0AAJ0FEE8"/>